<evidence type="ECO:0000256" key="4">
    <source>
        <dbReference type="SAM" id="MobiDB-lite"/>
    </source>
</evidence>
<protein>
    <submittedName>
        <fullName evidence="7">HSP20-like chaperone</fullName>
    </submittedName>
</protein>
<dbReference type="InterPro" id="IPR007052">
    <property type="entry name" value="CS_dom"/>
</dbReference>
<feature type="region of interest" description="Disordered" evidence="4">
    <location>
        <begin position="21"/>
        <end position="46"/>
    </location>
</feature>
<accession>A0A164WAQ8</accession>
<evidence type="ECO:0000256" key="2">
    <source>
        <dbReference type="PROSITE-ProRule" id="PRU00285"/>
    </source>
</evidence>
<reference evidence="7 8" key="1">
    <citation type="journal article" date="2016" name="Mol. Biol. Evol.">
        <title>Comparative Genomics of Early-Diverging Mushroom-Forming Fungi Provides Insights into the Origins of Lignocellulose Decay Capabilities.</title>
        <authorList>
            <person name="Nagy L.G."/>
            <person name="Riley R."/>
            <person name="Tritt A."/>
            <person name="Adam C."/>
            <person name="Daum C."/>
            <person name="Floudas D."/>
            <person name="Sun H."/>
            <person name="Yadav J.S."/>
            <person name="Pangilinan J."/>
            <person name="Larsson K.H."/>
            <person name="Matsuura K."/>
            <person name="Barry K."/>
            <person name="Labutti K."/>
            <person name="Kuo R."/>
            <person name="Ohm R.A."/>
            <person name="Bhattacharya S.S."/>
            <person name="Shirouzu T."/>
            <person name="Yoshinaga Y."/>
            <person name="Martin F.M."/>
            <person name="Grigoriev I.V."/>
            <person name="Hibbett D.S."/>
        </authorList>
    </citation>
    <scope>NUCLEOTIDE SEQUENCE [LARGE SCALE GENOMIC DNA]</scope>
    <source>
        <strain evidence="7 8">HHB9708</strain>
    </source>
</reference>
<evidence type="ECO:0000259" key="5">
    <source>
        <dbReference type="PROSITE" id="PS01031"/>
    </source>
</evidence>
<dbReference type="Gene3D" id="2.60.40.790">
    <property type="match status" value="1"/>
</dbReference>
<dbReference type="AlphaFoldDB" id="A0A164WAQ8"/>
<evidence type="ECO:0000313" key="8">
    <source>
        <dbReference type="Proteomes" id="UP000076722"/>
    </source>
</evidence>
<evidence type="ECO:0000259" key="6">
    <source>
        <dbReference type="PROSITE" id="PS51203"/>
    </source>
</evidence>
<evidence type="ECO:0000256" key="3">
    <source>
        <dbReference type="RuleBase" id="RU003616"/>
    </source>
</evidence>
<dbReference type="PANTHER" id="PTHR11527">
    <property type="entry name" value="HEAT-SHOCK PROTEIN 20 FAMILY MEMBER"/>
    <property type="match status" value="1"/>
</dbReference>
<proteinExistence type="inferred from homology"/>
<dbReference type="STRING" id="1314777.A0A164WAQ8"/>
<name>A0A164WAQ8_9AGAM</name>
<keyword evidence="8" id="KW-1185">Reference proteome</keyword>
<dbReference type="InterPro" id="IPR002068">
    <property type="entry name" value="A-crystallin/Hsp20_dom"/>
</dbReference>
<keyword evidence="1" id="KW-0346">Stress response</keyword>
<dbReference type="PROSITE" id="PS01031">
    <property type="entry name" value="SHSP"/>
    <property type="match status" value="1"/>
</dbReference>
<dbReference type="Pfam" id="PF00011">
    <property type="entry name" value="HSP20"/>
    <property type="match status" value="1"/>
</dbReference>
<dbReference type="CDD" id="cd06464">
    <property type="entry name" value="ACD_sHsps-like"/>
    <property type="match status" value="1"/>
</dbReference>
<feature type="domain" description="CS" evidence="6">
    <location>
        <begin position="43"/>
        <end position="148"/>
    </location>
</feature>
<dbReference type="SUPFAM" id="SSF49764">
    <property type="entry name" value="HSP20-like chaperones"/>
    <property type="match status" value="1"/>
</dbReference>
<dbReference type="Proteomes" id="UP000076722">
    <property type="component" value="Unassembled WGS sequence"/>
</dbReference>
<evidence type="ECO:0000256" key="1">
    <source>
        <dbReference type="ARBA" id="ARBA00023016"/>
    </source>
</evidence>
<sequence>MTFVQWYSFEPFTVTLQEWSEAVDTPDSSDEPSSSHEKEKIQTYSPRLDLHESKENNLVTATLELPGVPKSSVNIDVQDRRLTISGDGPVVEGDGFSVRERKFGSFRRSLRLPRGVKADQVSAKLEDGVLTVTYPRTIPEEVSIMTIE</sequence>
<feature type="domain" description="SHSP" evidence="5">
    <location>
        <begin position="39"/>
        <end position="148"/>
    </location>
</feature>
<dbReference type="InterPro" id="IPR008978">
    <property type="entry name" value="HSP20-like_chaperone"/>
</dbReference>
<comment type="similarity">
    <text evidence="2 3">Belongs to the small heat shock protein (HSP20) family.</text>
</comment>
<dbReference type="InterPro" id="IPR031107">
    <property type="entry name" value="Small_HSP"/>
</dbReference>
<evidence type="ECO:0000313" key="7">
    <source>
        <dbReference type="EMBL" id="KZS94891.1"/>
    </source>
</evidence>
<dbReference type="EMBL" id="KV419403">
    <property type="protein sequence ID" value="KZS94891.1"/>
    <property type="molecule type" value="Genomic_DNA"/>
</dbReference>
<dbReference type="OrthoDB" id="1431247at2759"/>
<organism evidence="7 8">
    <name type="scientific">Sistotremastrum niveocremeum HHB9708</name>
    <dbReference type="NCBI Taxonomy" id="1314777"/>
    <lineage>
        <taxon>Eukaryota</taxon>
        <taxon>Fungi</taxon>
        <taxon>Dikarya</taxon>
        <taxon>Basidiomycota</taxon>
        <taxon>Agaricomycotina</taxon>
        <taxon>Agaricomycetes</taxon>
        <taxon>Sistotremastrales</taxon>
        <taxon>Sistotremastraceae</taxon>
        <taxon>Sertulicium</taxon>
        <taxon>Sertulicium niveocremeum</taxon>
    </lineage>
</organism>
<gene>
    <name evidence="7" type="ORF">SISNIDRAFT_484413</name>
</gene>
<dbReference type="PROSITE" id="PS51203">
    <property type="entry name" value="CS"/>
    <property type="match status" value="1"/>
</dbReference>